<keyword evidence="4" id="KW-0175">Coiled coil</keyword>
<comment type="similarity">
    <text evidence="1">Belongs to the type-I restriction system S methylase family.</text>
</comment>
<keyword evidence="3" id="KW-0238">DNA-binding</keyword>
<evidence type="ECO:0000313" key="7">
    <source>
        <dbReference type="Proteomes" id="UP000261284"/>
    </source>
</evidence>
<dbReference type="PANTHER" id="PTHR30408:SF13">
    <property type="entry name" value="TYPE I RESTRICTION ENZYME HINDI SPECIFICITY SUBUNIT"/>
    <property type="match status" value="1"/>
</dbReference>
<feature type="coiled-coil region" evidence="4">
    <location>
        <begin position="417"/>
        <end position="448"/>
    </location>
</feature>
<dbReference type="Gene3D" id="3.90.220.20">
    <property type="entry name" value="DNA methylase specificity domains"/>
    <property type="match status" value="2"/>
</dbReference>
<dbReference type="InterPro" id="IPR052021">
    <property type="entry name" value="Type-I_RS_S_subunit"/>
</dbReference>
<dbReference type="EMBL" id="QTJU01000001">
    <property type="protein sequence ID" value="RFM29589.1"/>
    <property type="molecule type" value="Genomic_DNA"/>
</dbReference>
<comment type="caution">
    <text evidence="6">The sequence shown here is derived from an EMBL/GenBank/DDBJ whole genome shotgun (WGS) entry which is preliminary data.</text>
</comment>
<gene>
    <name evidence="6" type="ORF">DXN05_00975</name>
</gene>
<accession>A0A3E1NNT1</accession>
<evidence type="ECO:0000259" key="5">
    <source>
        <dbReference type="Pfam" id="PF01420"/>
    </source>
</evidence>
<keyword evidence="2" id="KW-0680">Restriction system</keyword>
<reference evidence="6 7" key="1">
    <citation type="submission" date="2018-08" db="EMBL/GenBank/DDBJ databases">
        <title>Chitinophagaceae sp. K23C18032701, a novel bacterium isolated from forest soil.</title>
        <authorList>
            <person name="Wang C."/>
        </authorList>
    </citation>
    <scope>NUCLEOTIDE SEQUENCE [LARGE SCALE GENOMIC DNA]</scope>
    <source>
        <strain evidence="6 7">K23C18032701</strain>
    </source>
</reference>
<evidence type="ECO:0000256" key="4">
    <source>
        <dbReference type="SAM" id="Coils"/>
    </source>
</evidence>
<feature type="domain" description="Type I restriction modification DNA specificity" evidence="5">
    <location>
        <begin position="262"/>
        <end position="436"/>
    </location>
</feature>
<proteinExistence type="inferred from homology"/>
<dbReference type="InterPro" id="IPR044946">
    <property type="entry name" value="Restrct_endonuc_typeI_TRD_sf"/>
</dbReference>
<dbReference type="GO" id="GO:0003677">
    <property type="term" value="F:DNA binding"/>
    <property type="evidence" value="ECO:0007669"/>
    <property type="project" value="UniProtKB-KW"/>
</dbReference>
<evidence type="ECO:0000256" key="3">
    <source>
        <dbReference type="ARBA" id="ARBA00023125"/>
    </source>
</evidence>
<dbReference type="Proteomes" id="UP000261284">
    <property type="component" value="Unassembled WGS sequence"/>
</dbReference>
<keyword evidence="7" id="KW-1185">Reference proteome</keyword>
<dbReference type="AlphaFoldDB" id="A0A3E1NNT1"/>
<protein>
    <recommendedName>
        <fullName evidence="5">Type I restriction modification DNA specificity domain-containing protein</fullName>
    </recommendedName>
</protein>
<dbReference type="InterPro" id="IPR000055">
    <property type="entry name" value="Restrct_endonuc_typeI_TRD"/>
</dbReference>
<dbReference type="Pfam" id="PF01420">
    <property type="entry name" value="Methylase_S"/>
    <property type="match status" value="1"/>
</dbReference>
<evidence type="ECO:0000313" key="6">
    <source>
        <dbReference type="EMBL" id="RFM29589.1"/>
    </source>
</evidence>
<dbReference type="SUPFAM" id="SSF116734">
    <property type="entry name" value="DNA methylase specificity domain"/>
    <property type="match status" value="2"/>
</dbReference>
<evidence type="ECO:0000256" key="2">
    <source>
        <dbReference type="ARBA" id="ARBA00022747"/>
    </source>
</evidence>
<name>A0A3E1NNT1_9BACT</name>
<evidence type="ECO:0000256" key="1">
    <source>
        <dbReference type="ARBA" id="ARBA00010923"/>
    </source>
</evidence>
<dbReference type="PANTHER" id="PTHR30408">
    <property type="entry name" value="TYPE-1 RESTRICTION ENZYME ECOKI SPECIFICITY PROTEIN"/>
    <property type="match status" value="1"/>
</dbReference>
<sequence>MFITNRGEIEGRLDPIFHHPLYKQLEEKLKQASSQLDYLSNYIISFDTGKNLPQTDEGIPYLRTQNVRMIFPTLEDVSYVADTTNIKKTQNGDLLFVRVGVGVGDCCVISENEANSAFSDNVIRIKLKPGINPYYVATYLSTYIGRNLFFKGLKGSGKPVISRENIDAIVLPILSTETQSKIQADIFAATTQYNGKLSEAATMIHKVDFTIAKLIGFEFPEIVDKKTFVTKISELENRIDPHFYLPGFKDLIDNIRQINHAQLGDVVEFSNETWNQKDGFENEFPYIEISEIDLTSGKIQNISYIPISEAPSRARMVIRTNDIIVSSTRPHRGAIAFINEQQNGFIASTGFAVLRKLLRADISKEYLFYILRTQICLQQMLQRSSGGSYPAITTEELKKIFIPIPSPEVQQQIVVDIKAFIDKAEALKAEAKQDLEKAKQEIEALILS</sequence>
<organism evidence="6 7">
    <name type="scientific">Deminuibacter soli</name>
    <dbReference type="NCBI Taxonomy" id="2291815"/>
    <lineage>
        <taxon>Bacteria</taxon>
        <taxon>Pseudomonadati</taxon>
        <taxon>Bacteroidota</taxon>
        <taxon>Chitinophagia</taxon>
        <taxon>Chitinophagales</taxon>
        <taxon>Chitinophagaceae</taxon>
        <taxon>Deminuibacter</taxon>
    </lineage>
</organism>
<dbReference type="GO" id="GO:0009307">
    <property type="term" value="P:DNA restriction-modification system"/>
    <property type="evidence" value="ECO:0007669"/>
    <property type="project" value="UniProtKB-KW"/>
</dbReference>